<comment type="caution">
    <text evidence="1">The sequence shown here is derived from an EMBL/GenBank/DDBJ whole genome shotgun (WGS) entry which is preliminary data.</text>
</comment>
<organism evidence="1">
    <name type="scientific">bioreactor metagenome</name>
    <dbReference type="NCBI Taxonomy" id="1076179"/>
    <lineage>
        <taxon>unclassified sequences</taxon>
        <taxon>metagenomes</taxon>
        <taxon>ecological metagenomes</taxon>
    </lineage>
</organism>
<gene>
    <name evidence="1" type="ORF">SDC9_201643</name>
</gene>
<accession>A0A645J0E2</accession>
<dbReference type="EMBL" id="VSSQ01121702">
    <property type="protein sequence ID" value="MPN53974.1"/>
    <property type="molecule type" value="Genomic_DNA"/>
</dbReference>
<dbReference type="AlphaFoldDB" id="A0A645J0E2"/>
<evidence type="ECO:0000313" key="1">
    <source>
        <dbReference type="EMBL" id="MPN53974.1"/>
    </source>
</evidence>
<protein>
    <submittedName>
        <fullName evidence="1">Uncharacterized protein</fullName>
    </submittedName>
</protein>
<proteinExistence type="predicted"/>
<sequence length="162" mass="17478">MHLVDDEHAPLELQGRVLRVFDEITHVVDAVVARGVDLGDIRRALGNGGEACLALAAGFAVFGRETVDRACKNSRRCGFSRAARAAEEIGMRGPIRRNLILQCCGDVLLPDDLGKAGGTILAIERAVSHLGSQSQYMNSTIIIPYYMPSKKHKSLYASLCAA</sequence>
<name>A0A645J0E2_9ZZZZ</name>
<reference evidence="1" key="1">
    <citation type="submission" date="2019-08" db="EMBL/GenBank/DDBJ databases">
        <authorList>
            <person name="Kucharzyk K."/>
            <person name="Murdoch R.W."/>
            <person name="Higgins S."/>
            <person name="Loffler F."/>
        </authorList>
    </citation>
    <scope>NUCLEOTIDE SEQUENCE</scope>
</reference>